<evidence type="ECO:0000256" key="9">
    <source>
        <dbReference type="ARBA" id="ARBA00023157"/>
    </source>
</evidence>
<comment type="similarity">
    <text evidence="3 10">Belongs to the beta-defensin family.</text>
</comment>
<accession>A0ABM0LCC2</accession>
<reference evidence="13" key="1">
    <citation type="submission" date="2025-08" db="UniProtKB">
        <authorList>
            <consortium name="RefSeq"/>
        </authorList>
    </citation>
    <scope>IDENTIFICATION</scope>
</reference>
<organism evidence="12 13">
    <name type="scientific">Microtus ochrogaster</name>
    <name type="common">Prairie vole</name>
    <dbReference type="NCBI Taxonomy" id="79684"/>
    <lineage>
        <taxon>Eukaryota</taxon>
        <taxon>Metazoa</taxon>
        <taxon>Chordata</taxon>
        <taxon>Craniata</taxon>
        <taxon>Vertebrata</taxon>
        <taxon>Euteleostomi</taxon>
        <taxon>Mammalia</taxon>
        <taxon>Eutheria</taxon>
        <taxon>Euarchontoglires</taxon>
        <taxon>Glires</taxon>
        <taxon>Rodentia</taxon>
        <taxon>Myomorpha</taxon>
        <taxon>Muroidea</taxon>
        <taxon>Cricetidae</taxon>
        <taxon>Arvicolinae</taxon>
        <taxon>Microtus</taxon>
    </lineage>
</organism>
<dbReference type="GeneID" id="101979609"/>
<gene>
    <name evidence="13" type="primary">Defb118</name>
</gene>
<feature type="domain" description="Beta-defensin" evidence="11">
    <location>
        <begin position="26"/>
        <end position="55"/>
    </location>
</feature>
<keyword evidence="4 10" id="KW-0964">Secreted</keyword>
<comment type="subcellular location">
    <subcellularLocation>
        <location evidence="2 10">Secreted</location>
    </subcellularLocation>
</comment>
<feature type="signal peptide" evidence="10">
    <location>
        <begin position="1"/>
        <end position="19"/>
    </location>
</feature>
<dbReference type="Pfam" id="PF13841">
    <property type="entry name" value="Defensin_beta_2"/>
    <property type="match status" value="1"/>
</dbReference>
<dbReference type="PANTHER" id="PTHR15001">
    <property type="entry name" value="BETA-DEFENSIN 123-RELATED"/>
    <property type="match status" value="1"/>
</dbReference>
<keyword evidence="12" id="KW-1185">Reference proteome</keyword>
<dbReference type="PANTHER" id="PTHR15001:SF7">
    <property type="entry name" value="DEFENSIN BETA 118"/>
    <property type="match status" value="1"/>
</dbReference>
<feature type="chain" id="PRO_5045004498" description="Beta-defensin" evidence="10">
    <location>
        <begin position="20"/>
        <end position="91"/>
    </location>
</feature>
<evidence type="ECO:0000259" key="11">
    <source>
        <dbReference type="Pfam" id="PF13841"/>
    </source>
</evidence>
<evidence type="ECO:0000256" key="6">
    <source>
        <dbReference type="ARBA" id="ARBA00022729"/>
    </source>
</evidence>
<evidence type="ECO:0000256" key="7">
    <source>
        <dbReference type="ARBA" id="ARBA00022940"/>
    </source>
</evidence>
<dbReference type="InterPro" id="IPR050544">
    <property type="entry name" value="Beta-defensin"/>
</dbReference>
<comment type="function">
    <text evidence="1 10">Has antibacterial activity.</text>
</comment>
<evidence type="ECO:0000313" key="13">
    <source>
        <dbReference type="RefSeq" id="XP_005363304.1"/>
    </source>
</evidence>
<keyword evidence="8 10" id="KW-0044">Antibiotic</keyword>
<dbReference type="RefSeq" id="XP_005363304.1">
    <property type="nucleotide sequence ID" value="XM_005363247.1"/>
</dbReference>
<evidence type="ECO:0000256" key="4">
    <source>
        <dbReference type="ARBA" id="ARBA00022525"/>
    </source>
</evidence>
<evidence type="ECO:0000256" key="5">
    <source>
        <dbReference type="ARBA" id="ARBA00022529"/>
    </source>
</evidence>
<evidence type="ECO:0000256" key="2">
    <source>
        <dbReference type="ARBA" id="ARBA00004613"/>
    </source>
</evidence>
<protein>
    <recommendedName>
        <fullName evidence="10">Beta-defensin</fullName>
    </recommendedName>
</protein>
<keyword evidence="7 10" id="KW-0211">Defensin</keyword>
<evidence type="ECO:0000256" key="8">
    <source>
        <dbReference type="ARBA" id="ARBA00023022"/>
    </source>
</evidence>
<keyword evidence="6 10" id="KW-0732">Signal</keyword>
<evidence type="ECO:0000256" key="1">
    <source>
        <dbReference type="ARBA" id="ARBA00002878"/>
    </source>
</evidence>
<name>A0ABM0LCC2_MICOH</name>
<sequence length="91" mass="10194">MRLLLLVLPVLALLPQVIPAYGGEKKCLNGWGSCRKKCEDGEMFQDTCKHHRVCCVPDTRERKRKVSVTVGWTTGTTEATSAAYAMDFDFN</sequence>
<keyword evidence="9" id="KW-1015">Disulfide bond</keyword>
<evidence type="ECO:0000313" key="12">
    <source>
        <dbReference type="Proteomes" id="UP000694915"/>
    </source>
</evidence>
<evidence type="ECO:0000256" key="10">
    <source>
        <dbReference type="RuleBase" id="RU231113"/>
    </source>
</evidence>
<dbReference type="Proteomes" id="UP000694915">
    <property type="component" value="Linkage group LG8"/>
</dbReference>
<dbReference type="InterPro" id="IPR025933">
    <property type="entry name" value="Beta_defensin_dom"/>
</dbReference>
<keyword evidence="5 10" id="KW-0929">Antimicrobial</keyword>
<proteinExistence type="inferred from homology"/>
<evidence type="ECO:0000256" key="3">
    <source>
        <dbReference type="ARBA" id="ARBA00007371"/>
    </source>
</evidence>